<protein>
    <submittedName>
        <fullName evidence="2">Uncharacterized protein</fullName>
    </submittedName>
</protein>
<evidence type="ECO:0000313" key="2">
    <source>
        <dbReference type="EMBL" id="RKO86584.1"/>
    </source>
</evidence>
<gene>
    <name evidence="2" type="ORF">BDK51DRAFT_34978</name>
</gene>
<evidence type="ECO:0000256" key="1">
    <source>
        <dbReference type="SAM" id="MobiDB-lite"/>
    </source>
</evidence>
<keyword evidence="3" id="KW-1185">Reference proteome</keyword>
<dbReference type="Proteomes" id="UP000269721">
    <property type="component" value="Unassembled WGS sequence"/>
</dbReference>
<reference evidence="3" key="1">
    <citation type="journal article" date="2018" name="Nat. Microbiol.">
        <title>Leveraging single-cell genomics to expand the fungal tree of life.</title>
        <authorList>
            <person name="Ahrendt S.R."/>
            <person name="Quandt C.A."/>
            <person name="Ciobanu D."/>
            <person name="Clum A."/>
            <person name="Salamov A."/>
            <person name="Andreopoulos B."/>
            <person name="Cheng J.F."/>
            <person name="Woyke T."/>
            <person name="Pelin A."/>
            <person name="Henrissat B."/>
            <person name="Reynolds N.K."/>
            <person name="Benny G.L."/>
            <person name="Smith M.E."/>
            <person name="James T.Y."/>
            <person name="Grigoriev I.V."/>
        </authorList>
    </citation>
    <scope>NUCLEOTIDE SEQUENCE [LARGE SCALE GENOMIC DNA]</scope>
</reference>
<feature type="compositionally biased region" description="Basic and acidic residues" evidence="1">
    <location>
        <begin position="55"/>
        <end position="65"/>
    </location>
</feature>
<name>A0A4P9W327_9FUNG</name>
<dbReference type="EMBL" id="KZ998075">
    <property type="protein sequence ID" value="RKO86584.1"/>
    <property type="molecule type" value="Genomic_DNA"/>
</dbReference>
<feature type="compositionally biased region" description="Polar residues" evidence="1">
    <location>
        <begin position="43"/>
        <end position="54"/>
    </location>
</feature>
<organism evidence="2 3">
    <name type="scientific">Blyttiomyces helicus</name>
    <dbReference type="NCBI Taxonomy" id="388810"/>
    <lineage>
        <taxon>Eukaryota</taxon>
        <taxon>Fungi</taxon>
        <taxon>Fungi incertae sedis</taxon>
        <taxon>Chytridiomycota</taxon>
        <taxon>Chytridiomycota incertae sedis</taxon>
        <taxon>Chytridiomycetes</taxon>
        <taxon>Chytridiomycetes incertae sedis</taxon>
        <taxon>Blyttiomyces</taxon>
    </lineage>
</organism>
<sequence length="125" mass="14042">MSDLAPALRSSKQLASVTSSASKKLLSGPPSKSGKDDKKSKSTVTTAYAKTQNSRKGEPKGERKERRIEIRAEIARGRIEQEAEISWEKVALARQQTKMELIRGVKREWKTPQQIIEELTLYGMI</sequence>
<dbReference type="AlphaFoldDB" id="A0A4P9W327"/>
<proteinExistence type="predicted"/>
<evidence type="ECO:0000313" key="3">
    <source>
        <dbReference type="Proteomes" id="UP000269721"/>
    </source>
</evidence>
<feature type="region of interest" description="Disordered" evidence="1">
    <location>
        <begin position="1"/>
        <end position="65"/>
    </location>
</feature>
<accession>A0A4P9W327</accession>
<feature type="compositionally biased region" description="Low complexity" evidence="1">
    <location>
        <begin position="19"/>
        <end position="32"/>
    </location>
</feature>